<accession>A0A069SC37</accession>
<dbReference type="PANTHER" id="PTHR43179">
    <property type="entry name" value="RHAMNOSYLTRANSFERASE WBBL"/>
    <property type="match status" value="1"/>
</dbReference>
<evidence type="ECO:0000313" key="2">
    <source>
        <dbReference type="Proteomes" id="UP000027661"/>
    </source>
</evidence>
<reference evidence="1 2" key="1">
    <citation type="submission" date="2014-04" db="EMBL/GenBank/DDBJ databases">
        <authorList>
            <person name="Sears C."/>
            <person name="Carroll K."/>
            <person name="Sack B.R."/>
            <person name="Qadri F."/>
            <person name="Myers L.L."/>
            <person name="Chung G.-T."/>
            <person name="Escheverria P."/>
            <person name="Fraser C.M."/>
            <person name="Sadzewicz L."/>
            <person name="Shefchek K.A."/>
            <person name="Tallon L."/>
            <person name="Das S.P."/>
            <person name="Daugherty S."/>
            <person name="Mongodin E.F."/>
        </authorList>
    </citation>
    <scope>NUCLEOTIDE SEQUENCE [LARGE SCALE GENOMIC DNA]</scope>
    <source>
        <strain evidence="1 2">3975 RP4</strain>
    </source>
</reference>
<sequence>MDLGCDYHIIINPDIYWDENVIEKLTQFMNENRDCGLVMPKILYPNGEVQYLCKLLPTPLDLFGRRFIPFKAFQEKRNAWYEMHWSGYEKVMEVPSLSGCFMFIRTDILKRIGGFDERFFMYAEDLDLCRRIGEIARTMYYPQASVFHEYEKGSYKNRKLLRYHICSIIKYFNKWGWFIDQKRKKRNSHCIKLIEYIRN</sequence>
<dbReference type="Gene3D" id="3.90.550.10">
    <property type="entry name" value="Spore Coat Polysaccharide Biosynthesis Protein SpsA, Chain A"/>
    <property type="match status" value="1"/>
</dbReference>
<dbReference type="PANTHER" id="PTHR43179:SF10">
    <property type="entry name" value="GLYCOSYL TRANSFERASE"/>
    <property type="match status" value="1"/>
</dbReference>
<gene>
    <name evidence="1" type="ORF">M099_3215</name>
</gene>
<dbReference type="AlphaFoldDB" id="A0A069SC37"/>
<dbReference type="Proteomes" id="UP000027661">
    <property type="component" value="Unassembled WGS sequence"/>
</dbReference>
<dbReference type="SUPFAM" id="SSF53448">
    <property type="entry name" value="Nucleotide-diphospho-sugar transferases"/>
    <property type="match status" value="1"/>
</dbReference>
<dbReference type="GO" id="GO:0016740">
    <property type="term" value="F:transferase activity"/>
    <property type="evidence" value="ECO:0007669"/>
    <property type="project" value="UniProtKB-KW"/>
</dbReference>
<evidence type="ECO:0000313" key="1">
    <source>
        <dbReference type="EMBL" id="KDS49207.1"/>
    </source>
</evidence>
<comment type="caution">
    <text evidence="1">The sequence shown here is derived from an EMBL/GenBank/DDBJ whole genome shotgun (WGS) entry which is preliminary data.</text>
</comment>
<organism evidence="1 2">
    <name type="scientific">Phocaeicola vulgatus str. 3975 RP4</name>
    <dbReference type="NCBI Taxonomy" id="1339352"/>
    <lineage>
        <taxon>Bacteria</taxon>
        <taxon>Pseudomonadati</taxon>
        <taxon>Bacteroidota</taxon>
        <taxon>Bacteroidia</taxon>
        <taxon>Bacteroidales</taxon>
        <taxon>Bacteroidaceae</taxon>
        <taxon>Phocaeicola</taxon>
    </lineage>
</organism>
<dbReference type="EMBL" id="JNHM01000077">
    <property type="protein sequence ID" value="KDS49207.1"/>
    <property type="molecule type" value="Genomic_DNA"/>
</dbReference>
<dbReference type="PATRIC" id="fig|1339352.3.peg.3057"/>
<dbReference type="InterPro" id="IPR029044">
    <property type="entry name" value="Nucleotide-diphossugar_trans"/>
</dbReference>
<name>A0A069SC37_PHOVU</name>
<protein>
    <submittedName>
        <fullName evidence="1">Glycosyltransferase like 2 family protein</fullName>
    </submittedName>
</protein>
<proteinExistence type="predicted"/>
<keyword evidence="1" id="KW-0808">Transferase</keyword>